<feature type="compositionally biased region" description="Polar residues" evidence="1">
    <location>
        <begin position="7"/>
        <end position="22"/>
    </location>
</feature>
<proteinExistence type="predicted"/>
<evidence type="ECO:0000256" key="1">
    <source>
        <dbReference type="SAM" id="MobiDB-lite"/>
    </source>
</evidence>
<reference key="1">
    <citation type="submission" date="2010-11" db="EMBL/GenBank/DDBJ databases">
        <title>The complete sequence of chromosome of Isophaera pallida ATCC 43644.</title>
        <authorList>
            <consortium name="US DOE Joint Genome Institute (JGI-PGF)"/>
            <person name="Lucas S."/>
            <person name="Copeland A."/>
            <person name="Lapidus A."/>
            <person name="Bruce D."/>
            <person name="Goodwin L."/>
            <person name="Pitluck S."/>
            <person name="Kyrpides N."/>
            <person name="Mavromatis K."/>
            <person name="Pagani I."/>
            <person name="Ivanova N."/>
            <person name="Saunders E."/>
            <person name="Brettin T."/>
            <person name="Detter J.C."/>
            <person name="Han C."/>
            <person name="Tapia R."/>
            <person name="Land M."/>
            <person name="Hauser L."/>
            <person name="Markowitz V."/>
            <person name="Cheng J.-F."/>
            <person name="Hugenholtz P."/>
            <person name="Woyke T."/>
            <person name="Wu D."/>
            <person name="Eisen J.A."/>
        </authorList>
    </citation>
    <scope>NUCLEOTIDE SEQUENCE</scope>
    <source>
        <strain>ATCC 43644</strain>
    </source>
</reference>
<evidence type="ECO:0000313" key="3">
    <source>
        <dbReference type="Proteomes" id="UP000008631"/>
    </source>
</evidence>
<dbReference type="STRING" id="575540.Isop_0426"/>
<dbReference type="eggNOG" id="COG0071">
    <property type="taxonomic scope" value="Bacteria"/>
</dbReference>
<dbReference type="AlphaFoldDB" id="E8QYP5"/>
<dbReference type="RefSeq" id="WP_013563310.1">
    <property type="nucleotide sequence ID" value="NC_014962.1"/>
</dbReference>
<dbReference type="InParanoid" id="E8QYP5"/>
<reference evidence="2 3" key="2">
    <citation type="journal article" date="2011" name="Stand. Genomic Sci.">
        <title>Complete genome sequence of Isosphaera pallida type strain (IS1B).</title>
        <authorList>
            <consortium name="US DOE Joint Genome Institute (JGI-PGF)"/>
            <person name="Goker M."/>
            <person name="Cleland D."/>
            <person name="Saunders E."/>
            <person name="Lapidus A."/>
            <person name="Nolan M."/>
            <person name="Lucas S."/>
            <person name="Hammon N."/>
            <person name="Deshpande S."/>
            <person name="Cheng J.F."/>
            <person name="Tapia R."/>
            <person name="Han C."/>
            <person name="Goodwin L."/>
            <person name="Pitluck S."/>
            <person name="Liolios K."/>
            <person name="Pagani I."/>
            <person name="Ivanova N."/>
            <person name="Mavromatis K."/>
            <person name="Pati A."/>
            <person name="Chen A."/>
            <person name="Palaniappan K."/>
            <person name="Land M."/>
            <person name="Hauser L."/>
            <person name="Chang Y.J."/>
            <person name="Jeffries C.D."/>
            <person name="Detter J.C."/>
            <person name="Beck B."/>
            <person name="Woyke T."/>
            <person name="Bristow J."/>
            <person name="Eisen J.A."/>
            <person name="Markowitz V."/>
            <person name="Hugenholtz P."/>
            <person name="Kyrpides N.C."/>
            <person name="Klenk H.P."/>
        </authorList>
    </citation>
    <scope>NUCLEOTIDE SEQUENCE [LARGE SCALE GENOMIC DNA]</scope>
    <source>
        <strain evidence="3">ATCC 43644 / DSM 9630 / IS1B</strain>
    </source>
</reference>
<keyword evidence="3" id="KW-1185">Reference proteome</keyword>
<evidence type="ECO:0008006" key="4">
    <source>
        <dbReference type="Google" id="ProtNLM"/>
    </source>
</evidence>
<feature type="region of interest" description="Disordered" evidence="1">
    <location>
        <begin position="112"/>
        <end position="162"/>
    </location>
</feature>
<dbReference type="KEGG" id="ipa:Isop_0426"/>
<dbReference type="CDD" id="cd00298">
    <property type="entry name" value="ACD_sHsps_p23-like"/>
    <property type="match status" value="1"/>
</dbReference>
<dbReference type="SUPFAM" id="SSF49764">
    <property type="entry name" value="HSP20-like chaperones"/>
    <property type="match status" value="1"/>
</dbReference>
<dbReference type="InterPro" id="IPR008978">
    <property type="entry name" value="HSP20-like_chaperone"/>
</dbReference>
<dbReference type="Gene3D" id="2.60.40.790">
    <property type="match status" value="1"/>
</dbReference>
<dbReference type="HOGENOM" id="CLU_1183771_0_0_0"/>
<feature type="region of interest" description="Disordered" evidence="1">
    <location>
        <begin position="1"/>
        <end position="65"/>
    </location>
</feature>
<protein>
    <recommendedName>
        <fullName evidence="4">SHSP domain-containing protein</fullName>
    </recommendedName>
</protein>
<dbReference type="EMBL" id="CP002353">
    <property type="protein sequence ID" value="ADV61021.1"/>
    <property type="molecule type" value="Genomic_DNA"/>
</dbReference>
<dbReference type="Proteomes" id="UP000008631">
    <property type="component" value="Chromosome"/>
</dbReference>
<organism evidence="2 3">
    <name type="scientific">Isosphaera pallida (strain ATCC 43644 / DSM 9630 / IS1B)</name>
    <dbReference type="NCBI Taxonomy" id="575540"/>
    <lineage>
        <taxon>Bacteria</taxon>
        <taxon>Pseudomonadati</taxon>
        <taxon>Planctomycetota</taxon>
        <taxon>Planctomycetia</taxon>
        <taxon>Isosphaerales</taxon>
        <taxon>Isosphaeraceae</taxon>
        <taxon>Isosphaera</taxon>
    </lineage>
</organism>
<sequence length="234" mass="25552">MFGEFSANPSQTNDSLSGSNAIKSDCHPPTETRSSPTGNGHGNPNRRPPSPDARRARDSCSKTGNVTGLLDGLIGLVRSLGEFADKGRQLRHTVGRGDLKVETTVKVRSLLDDYGQPIRDQKDSSDNSESPTEASPPDKVAVKVGGGDDHHDRHAPLTPRYDRFDEPEGVTLLFEIPGVNSLDEVDLELDGNLLFLETTAARRYRVEVMLDQTFDPAGLRSRLTHGVLEARLNR</sequence>
<name>E8QYP5_ISOPI</name>
<evidence type="ECO:0000313" key="2">
    <source>
        <dbReference type="EMBL" id="ADV61021.1"/>
    </source>
</evidence>
<accession>E8QYP5</accession>
<gene>
    <name evidence="2" type="ordered locus">Isop_0426</name>
</gene>
<feature type="compositionally biased region" description="Basic and acidic residues" evidence="1">
    <location>
        <begin position="146"/>
        <end position="162"/>
    </location>
</feature>